<comment type="caution">
    <text evidence="2">The sequence shown here is derived from an EMBL/GenBank/DDBJ whole genome shotgun (WGS) entry which is preliminary data.</text>
</comment>
<gene>
    <name evidence="2" type="ORF">COPCOM_00902</name>
</gene>
<sequence length="67" mass="7791">MLYLNNYKRKEVITMPRTKGSKNRPKTNTTKDYAFQIAEKQETIASLNTEIASIQKAIEEQKNTLKE</sequence>
<dbReference type="AlphaFoldDB" id="C0B6Y1"/>
<organism evidence="2 3">
    <name type="scientific">Coprococcus comes ATCC 27758</name>
    <dbReference type="NCBI Taxonomy" id="470146"/>
    <lineage>
        <taxon>Bacteria</taxon>
        <taxon>Bacillati</taxon>
        <taxon>Bacillota</taxon>
        <taxon>Clostridia</taxon>
        <taxon>Lachnospirales</taxon>
        <taxon>Lachnospiraceae</taxon>
        <taxon>Coprococcus</taxon>
    </lineage>
</organism>
<evidence type="ECO:0000256" key="1">
    <source>
        <dbReference type="SAM" id="Coils"/>
    </source>
</evidence>
<accession>C0B6Y1</accession>
<dbReference type="Proteomes" id="UP000003793">
    <property type="component" value="Unassembled WGS sequence"/>
</dbReference>
<dbReference type="EMBL" id="ABVR01000037">
    <property type="protein sequence ID" value="EEG90674.1"/>
    <property type="molecule type" value="Genomic_DNA"/>
</dbReference>
<proteinExistence type="predicted"/>
<evidence type="ECO:0000313" key="3">
    <source>
        <dbReference type="Proteomes" id="UP000003793"/>
    </source>
</evidence>
<reference evidence="2 3" key="1">
    <citation type="submission" date="2009-02" db="EMBL/GenBank/DDBJ databases">
        <authorList>
            <person name="Fulton L."/>
            <person name="Clifton S."/>
            <person name="Fulton B."/>
            <person name="Xu J."/>
            <person name="Minx P."/>
            <person name="Pepin K.H."/>
            <person name="Johnson M."/>
            <person name="Bhonagiri V."/>
            <person name="Nash W.E."/>
            <person name="Mardis E.R."/>
            <person name="Wilson R.K."/>
        </authorList>
    </citation>
    <scope>NUCLEOTIDE SEQUENCE [LARGE SCALE GENOMIC DNA]</scope>
    <source>
        <strain evidence="2 3">ATCC 27758</strain>
    </source>
</reference>
<feature type="coiled-coil region" evidence="1">
    <location>
        <begin position="37"/>
        <end position="64"/>
    </location>
</feature>
<protein>
    <submittedName>
        <fullName evidence="2">Uncharacterized protein</fullName>
    </submittedName>
</protein>
<evidence type="ECO:0000313" key="2">
    <source>
        <dbReference type="EMBL" id="EEG90674.1"/>
    </source>
</evidence>
<reference evidence="2 3" key="2">
    <citation type="submission" date="2009-03" db="EMBL/GenBank/DDBJ databases">
        <title>Draft genome sequence of Coprococcus comes (ATCC 27758).</title>
        <authorList>
            <person name="Sudarsanam P."/>
            <person name="Ley R."/>
            <person name="Guruge J."/>
            <person name="Turnbaugh P.J."/>
            <person name="Mahowald M."/>
            <person name="Liep D."/>
            <person name="Gordon J."/>
        </authorList>
    </citation>
    <scope>NUCLEOTIDE SEQUENCE [LARGE SCALE GENOMIC DNA]</scope>
    <source>
        <strain evidence="2 3">ATCC 27758</strain>
    </source>
</reference>
<keyword evidence="1" id="KW-0175">Coiled coil</keyword>
<name>C0B6Y1_9FIRM</name>
<dbReference type="HOGENOM" id="CLU_2805084_0_0_9"/>